<proteinExistence type="inferred from homology"/>
<evidence type="ECO:0000313" key="10">
    <source>
        <dbReference type="EMBL" id="MEQ7847679.1"/>
    </source>
</evidence>
<dbReference type="InterPro" id="IPR006001">
    <property type="entry name" value="Therm_gnt_kin"/>
</dbReference>
<evidence type="ECO:0000256" key="8">
    <source>
        <dbReference type="ARBA" id="ARBA00048090"/>
    </source>
</evidence>
<evidence type="ECO:0000313" key="11">
    <source>
        <dbReference type="Proteomes" id="UP001482520"/>
    </source>
</evidence>
<evidence type="ECO:0000256" key="2">
    <source>
        <dbReference type="ARBA" id="ARBA00008420"/>
    </source>
</evidence>
<dbReference type="GO" id="GO:0046316">
    <property type="term" value="F:gluconokinase activity"/>
    <property type="evidence" value="ECO:0007669"/>
    <property type="project" value="UniProtKB-EC"/>
</dbReference>
<comment type="pathway">
    <text evidence="1">Carbohydrate acid metabolism.</text>
</comment>
<dbReference type="RefSeq" id="WP_349804605.1">
    <property type="nucleotide sequence ID" value="NZ_JBEGDP010000010.1"/>
</dbReference>
<dbReference type="NCBIfam" id="TIGR01313">
    <property type="entry name" value="therm_gnt_kin"/>
    <property type="match status" value="1"/>
</dbReference>
<evidence type="ECO:0000256" key="1">
    <source>
        <dbReference type="ARBA" id="ARBA00004761"/>
    </source>
</evidence>
<dbReference type="InterPro" id="IPR027417">
    <property type="entry name" value="P-loop_NTPase"/>
</dbReference>
<accession>A0ABV1NYU6</accession>
<reference evidence="10 11" key="1">
    <citation type="submission" date="2024-02" db="EMBL/GenBank/DDBJ databases">
        <title>Full genome sequence of Nocardioides kribbensis.</title>
        <authorList>
            <person name="Poletto B.L."/>
            <person name="Silva G."/>
            <person name="Galante D."/>
            <person name="Campos K.R."/>
            <person name="Santos M.B.N."/>
            <person name="Sacchi C.T."/>
        </authorList>
    </citation>
    <scope>NUCLEOTIDE SEQUENCE [LARGE SCALE GENOMIC DNA]</scope>
    <source>
        <strain evidence="10 11">O4R</strain>
    </source>
</reference>
<evidence type="ECO:0000256" key="7">
    <source>
        <dbReference type="ARBA" id="ARBA00022840"/>
    </source>
</evidence>
<dbReference type="Proteomes" id="UP001482520">
    <property type="component" value="Unassembled WGS sequence"/>
</dbReference>
<evidence type="ECO:0000256" key="4">
    <source>
        <dbReference type="ARBA" id="ARBA00022679"/>
    </source>
</evidence>
<keyword evidence="11" id="KW-1185">Reference proteome</keyword>
<keyword evidence="4 9" id="KW-0808">Transferase</keyword>
<dbReference type="SUPFAM" id="SSF52540">
    <property type="entry name" value="P-loop containing nucleoside triphosphate hydrolases"/>
    <property type="match status" value="1"/>
</dbReference>
<evidence type="ECO:0000256" key="5">
    <source>
        <dbReference type="ARBA" id="ARBA00022741"/>
    </source>
</evidence>
<dbReference type="CDD" id="cd02021">
    <property type="entry name" value="GntK"/>
    <property type="match status" value="1"/>
</dbReference>
<dbReference type="EMBL" id="JBEGDP010000010">
    <property type="protein sequence ID" value="MEQ7847679.1"/>
    <property type="molecule type" value="Genomic_DNA"/>
</dbReference>
<evidence type="ECO:0000256" key="3">
    <source>
        <dbReference type="ARBA" id="ARBA00012054"/>
    </source>
</evidence>
<dbReference type="Gene3D" id="3.40.50.300">
    <property type="entry name" value="P-loop containing nucleotide triphosphate hydrolases"/>
    <property type="match status" value="1"/>
</dbReference>
<keyword evidence="7 9" id="KW-0067">ATP-binding</keyword>
<organism evidence="10 11">
    <name type="scientific">Nocardioides kribbensis</name>
    <dbReference type="NCBI Taxonomy" id="305517"/>
    <lineage>
        <taxon>Bacteria</taxon>
        <taxon>Bacillati</taxon>
        <taxon>Actinomycetota</taxon>
        <taxon>Actinomycetes</taxon>
        <taxon>Propionibacteriales</taxon>
        <taxon>Nocardioidaceae</taxon>
        <taxon>Nocardioides</taxon>
    </lineage>
</organism>
<keyword evidence="5 9" id="KW-0547">Nucleotide-binding</keyword>
<name>A0ABV1NYU6_9ACTN</name>
<protein>
    <recommendedName>
        <fullName evidence="3 9">Gluconokinase</fullName>
        <ecNumber evidence="3 9">2.7.1.12</ecNumber>
    </recommendedName>
</protein>
<dbReference type="Pfam" id="PF13671">
    <property type="entry name" value="AAA_33"/>
    <property type="match status" value="1"/>
</dbReference>
<keyword evidence="6 9" id="KW-0418">Kinase</keyword>
<comment type="caution">
    <text evidence="10">The sequence shown here is derived from an EMBL/GenBank/DDBJ whole genome shotgun (WGS) entry which is preliminary data.</text>
</comment>
<evidence type="ECO:0000256" key="9">
    <source>
        <dbReference type="RuleBase" id="RU363066"/>
    </source>
</evidence>
<comment type="catalytic activity">
    <reaction evidence="8 9">
        <text>D-gluconate + ATP = 6-phospho-D-gluconate + ADP + H(+)</text>
        <dbReference type="Rhea" id="RHEA:19433"/>
        <dbReference type="ChEBI" id="CHEBI:15378"/>
        <dbReference type="ChEBI" id="CHEBI:18391"/>
        <dbReference type="ChEBI" id="CHEBI:30616"/>
        <dbReference type="ChEBI" id="CHEBI:58759"/>
        <dbReference type="ChEBI" id="CHEBI:456216"/>
        <dbReference type="EC" id="2.7.1.12"/>
    </reaction>
</comment>
<comment type="similarity">
    <text evidence="2 9">Belongs to the gluconokinase GntK/GntV family.</text>
</comment>
<evidence type="ECO:0000256" key="6">
    <source>
        <dbReference type="ARBA" id="ARBA00022777"/>
    </source>
</evidence>
<sequence>MSGLPLDPAPVEAPRTPLQVVVMGVSATGKSTVARGLADDLGWPMVEGDDLHPEANIAKMEAGEPLTDTDREPWLDRIAVALRSDVEAGRPGVVTCSALKRSYRDRLRAGAPDVFFVHLHTDPAVLRERMARRERHFMPTSLLDSQLETLEPLDPDEQGAVVDVAPPVEEVVAEAARVVRARLSSP</sequence>
<dbReference type="EC" id="2.7.1.12" evidence="3 9"/>
<dbReference type="PANTHER" id="PTHR43442">
    <property type="entry name" value="GLUCONOKINASE-RELATED"/>
    <property type="match status" value="1"/>
</dbReference>
<gene>
    <name evidence="10" type="ORF">V6R90_10340</name>
</gene>
<dbReference type="PANTHER" id="PTHR43442:SF3">
    <property type="entry name" value="GLUCONOKINASE-RELATED"/>
    <property type="match status" value="1"/>
</dbReference>